<feature type="compositionally biased region" description="Basic and acidic residues" evidence="5">
    <location>
        <begin position="176"/>
        <end position="200"/>
    </location>
</feature>
<comment type="similarity">
    <text evidence="2">Belongs to the prokaryotic/mitochondrial release factor family.</text>
</comment>
<evidence type="ECO:0000259" key="6">
    <source>
        <dbReference type="Pfam" id="PF00472"/>
    </source>
</evidence>
<dbReference type="Pfam" id="PF00472">
    <property type="entry name" value="RF-1"/>
    <property type="match status" value="1"/>
</dbReference>
<dbReference type="AlphaFoldDB" id="A0A9W9PM39"/>
<dbReference type="InterPro" id="IPR052405">
    <property type="entry name" value="Mito_Transl_Release_Factor"/>
</dbReference>
<evidence type="ECO:0000256" key="1">
    <source>
        <dbReference type="ARBA" id="ARBA00004173"/>
    </source>
</evidence>
<dbReference type="InterPro" id="IPR000352">
    <property type="entry name" value="Pep_chain_release_fac_I"/>
</dbReference>
<feature type="compositionally biased region" description="Basic residues" evidence="5">
    <location>
        <begin position="152"/>
        <end position="163"/>
    </location>
</feature>
<name>A0A9W9PM39_9EURO</name>
<organism evidence="7 8">
    <name type="scientific">Penicillium chermesinum</name>
    <dbReference type="NCBI Taxonomy" id="63820"/>
    <lineage>
        <taxon>Eukaryota</taxon>
        <taxon>Fungi</taxon>
        <taxon>Dikarya</taxon>
        <taxon>Ascomycota</taxon>
        <taxon>Pezizomycotina</taxon>
        <taxon>Eurotiomycetes</taxon>
        <taxon>Eurotiomycetidae</taxon>
        <taxon>Eurotiales</taxon>
        <taxon>Aspergillaceae</taxon>
        <taxon>Penicillium</taxon>
    </lineage>
</organism>
<proteinExistence type="inferred from homology"/>
<reference evidence="7" key="2">
    <citation type="journal article" date="2023" name="IMA Fungus">
        <title>Comparative genomic study of the Penicillium genus elucidates a diverse pangenome and 15 lateral gene transfer events.</title>
        <authorList>
            <person name="Petersen C."/>
            <person name="Sorensen T."/>
            <person name="Nielsen M.R."/>
            <person name="Sondergaard T.E."/>
            <person name="Sorensen J.L."/>
            <person name="Fitzpatrick D.A."/>
            <person name="Frisvad J.C."/>
            <person name="Nielsen K.L."/>
        </authorList>
    </citation>
    <scope>NUCLEOTIDE SEQUENCE</scope>
    <source>
        <strain evidence="7">IBT 19713</strain>
    </source>
</reference>
<evidence type="ECO:0000313" key="8">
    <source>
        <dbReference type="Proteomes" id="UP001150941"/>
    </source>
</evidence>
<dbReference type="InterPro" id="IPR045853">
    <property type="entry name" value="Pep_chain_release_fac_I_sf"/>
</dbReference>
<dbReference type="OrthoDB" id="277888at2759"/>
<protein>
    <submittedName>
        <fullName evidence="7">Peptide chain release factor-like protein</fullName>
    </submittedName>
</protein>
<keyword evidence="4" id="KW-0496">Mitochondrion</keyword>
<dbReference type="RefSeq" id="XP_058335684.1">
    <property type="nucleotide sequence ID" value="XM_058469653.1"/>
</dbReference>
<accession>A0A9W9PM39</accession>
<dbReference type="PANTHER" id="PTHR46203">
    <property type="entry name" value="PROBABLE PEPTIDE CHAIN RELEASE FACTOR C12ORF65"/>
    <property type="match status" value="1"/>
</dbReference>
<comment type="caution">
    <text evidence="7">The sequence shown here is derived from an EMBL/GenBank/DDBJ whole genome shotgun (WGS) entry which is preliminary data.</text>
</comment>
<dbReference type="FunFam" id="3.30.160.20:FF:000065">
    <property type="entry name" value="Peptidyl-tRNA hydrolase domain protein"/>
    <property type="match status" value="1"/>
</dbReference>
<feature type="domain" description="Prokaryotic-type class I peptide chain release factors" evidence="6">
    <location>
        <begin position="67"/>
        <end position="165"/>
    </location>
</feature>
<evidence type="ECO:0000256" key="2">
    <source>
        <dbReference type="ARBA" id="ARBA00010835"/>
    </source>
</evidence>
<dbReference type="GO" id="GO:0032543">
    <property type="term" value="P:mitochondrial translation"/>
    <property type="evidence" value="ECO:0007669"/>
    <property type="project" value="UniProtKB-ARBA"/>
</dbReference>
<evidence type="ECO:0000256" key="5">
    <source>
        <dbReference type="SAM" id="MobiDB-lite"/>
    </source>
</evidence>
<dbReference type="GO" id="GO:0005739">
    <property type="term" value="C:mitochondrion"/>
    <property type="evidence" value="ECO:0007669"/>
    <property type="project" value="UniProtKB-SubCell"/>
</dbReference>
<keyword evidence="3" id="KW-0809">Transit peptide</keyword>
<dbReference type="EMBL" id="JAPQKS010000001">
    <property type="protein sequence ID" value="KAJ5248905.1"/>
    <property type="molecule type" value="Genomic_DNA"/>
</dbReference>
<gene>
    <name evidence="7" type="ORF">N7468_000356</name>
</gene>
<dbReference type="Proteomes" id="UP001150941">
    <property type="component" value="Unassembled WGS sequence"/>
</dbReference>
<keyword evidence="8" id="KW-1185">Reference proteome</keyword>
<dbReference type="GO" id="GO:0003747">
    <property type="term" value="F:translation release factor activity"/>
    <property type="evidence" value="ECO:0007669"/>
    <property type="project" value="InterPro"/>
</dbReference>
<dbReference type="GeneID" id="83196956"/>
<feature type="region of interest" description="Disordered" evidence="5">
    <location>
        <begin position="152"/>
        <end position="200"/>
    </location>
</feature>
<sequence>MLRPRACSWASGPISSNLLPTFPYCFKALAVPVKPQTAINHKHLPNFPHRFFTHTPRLPAKPLPPRLKINDADLTISYLKGTGPGGQKINKTNSAVQISHGPSGIVVKCQATRSRSQNEKIARSLLADRIEHQEKGIDSRVSLKAEAARKKKASKLKKAKRKYRSLEDESTECDMELEHQDTQAQDREVESDLPTKEQTS</sequence>
<comment type="subcellular location">
    <subcellularLocation>
        <location evidence="1">Mitochondrion</location>
    </subcellularLocation>
</comment>
<dbReference type="SUPFAM" id="SSF75620">
    <property type="entry name" value="Release factor"/>
    <property type="match status" value="1"/>
</dbReference>
<evidence type="ECO:0000256" key="4">
    <source>
        <dbReference type="ARBA" id="ARBA00023128"/>
    </source>
</evidence>
<dbReference type="PANTHER" id="PTHR46203:SF1">
    <property type="entry name" value="MITOCHONDRIAL TRANSLATION RELEASE FACTOR IN RESCUE"/>
    <property type="match status" value="1"/>
</dbReference>
<reference evidence="7" key="1">
    <citation type="submission" date="2022-11" db="EMBL/GenBank/DDBJ databases">
        <authorList>
            <person name="Petersen C."/>
        </authorList>
    </citation>
    <scope>NUCLEOTIDE SEQUENCE</scope>
    <source>
        <strain evidence="7">IBT 19713</strain>
    </source>
</reference>
<dbReference type="Gene3D" id="3.30.160.20">
    <property type="match status" value="1"/>
</dbReference>
<evidence type="ECO:0000313" key="7">
    <source>
        <dbReference type="EMBL" id="KAJ5248905.1"/>
    </source>
</evidence>
<evidence type="ECO:0000256" key="3">
    <source>
        <dbReference type="ARBA" id="ARBA00022946"/>
    </source>
</evidence>